<dbReference type="Proteomes" id="UP000016922">
    <property type="component" value="Unassembled WGS sequence"/>
</dbReference>
<accession>S3CEY4</accession>
<dbReference type="AlphaFoldDB" id="S3CEY4"/>
<dbReference type="RefSeq" id="XP_008087972.1">
    <property type="nucleotide sequence ID" value="XM_008089781.1"/>
</dbReference>
<dbReference type="HOGENOM" id="CLU_3143210_0_0_1"/>
<reference evidence="1 2" key="1">
    <citation type="journal article" date="2013" name="BMC Genomics">
        <title>Genomics-driven discovery of the pneumocandin biosynthetic gene cluster in the fungus Glarea lozoyensis.</title>
        <authorList>
            <person name="Chen L."/>
            <person name="Yue Q."/>
            <person name="Zhang X."/>
            <person name="Xiang M."/>
            <person name="Wang C."/>
            <person name="Li S."/>
            <person name="Che Y."/>
            <person name="Ortiz-Lopez F.J."/>
            <person name="Bills G.F."/>
            <person name="Liu X."/>
            <person name="An Z."/>
        </authorList>
    </citation>
    <scope>NUCLEOTIDE SEQUENCE [LARGE SCALE GENOMIC DNA]</scope>
    <source>
        <strain evidence="2">ATCC 20868 / MF5171</strain>
    </source>
</reference>
<organism evidence="1 2">
    <name type="scientific">Glarea lozoyensis (strain ATCC 20868 / MF5171)</name>
    <dbReference type="NCBI Taxonomy" id="1116229"/>
    <lineage>
        <taxon>Eukaryota</taxon>
        <taxon>Fungi</taxon>
        <taxon>Dikarya</taxon>
        <taxon>Ascomycota</taxon>
        <taxon>Pezizomycotina</taxon>
        <taxon>Leotiomycetes</taxon>
        <taxon>Helotiales</taxon>
        <taxon>Helotiaceae</taxon>
        <taxon>Glarea</taxon>
    </lineage>
</organism>
<dbReference type="EMBL" id="KE145372">
    <property type="protein sequence ID" value="EPE25057.1"/>
    <property type="molecule type" value="Genomic_DNA"/>
</dbReference>
<protein>
    <submittedName>
        <fullName evidence="1">Uncharacterized protein</fullName>
    </submittedName>
</protein>
<gene>
    <name evidence="1" type="ORF">GLAREA_11638</name>
</gene>
<proteinExistence type="predicted"/>
<name>S3CEY4_GLAL2</name>
<sequence length="49" mass="5337">MGKTDIKWISMDTKRQSDMHQAWASGNHADGTPVVEVMHTSASRPGVLA</sequence>
<dbReference type="GeneID" id="19470679"/>
<keyword evidence="2" id="KW-1185">Reference proteome</keyword>
<evidence type="ECO:0000313" key="2">
    <source>
        <dbReference type="Proteomes" id="UP000016922"/>
    </source>
</evidence>
<dbReference type="KEGG" id="glz:GLAREA_11638"/>
<evidence type="ECO:0000313" key="1">
    <source>
        <dbReference type="EMBL" id="EPE25057.1"/>
    </source>
</evidence>